<keyword evidence="2" id="KW-1185">Reference proteome</keyword>
<protein>
    <submittedName>
        <fullName evidence="1">Threonylcarbamoyl-AMP synthase</fullName>
    </submittedName>
</protein>
<comment type="caution">
    <text evidence="1">The sequence shown here is derived from an EMBL/GenBank/DDBJ whole genome shotgun (WGS) entry which is preliminary data.</text>
</comment>
<dbReference type="Proteomes" id="UP000305401">
    <property type="component" value="Unassembled WGS sequence"/>
</dbReference>
<dbReference type="EMBL" id="SSTG01000041">
    <property type="protein sequence ID" value="THG52720.1"/>
    <property type="molecule type" value="Genomic_DNA"/>
</dbReference>
<sequence>MTQQFETDIDKAVEALLHGRIIVYPTDTVWGIGCDATDSDAVGRVYALKQREDSKAMIVLVPDLETMLKYTGHCSEVMVEKVKRMLSDTDARPTTFVLPAGNGLASNLLAPDGSVGLRITNEYFSQRLCRSFGRPVVSTSANISGKPAARFFGEIEPAVTQNADYVCTSRRNDNTASVPSRVVKINLDGSLTIIRP</sequence>
<gene>
    <name evidence="1" type="ORF">E5990_04860</name>
</gene>
<accession>A0AC61S6L0</accession>
<proteinExistence type="predicted"/>
<evidence type="ECO:0000313" key="1">
    <source>
        <dbReference type="EMBL" id="THG52720.1"/>
    </source>
</evidence>
<evidence type="ECO:0000313" key="2">
    <source>
        <dbReference type="Proteomes" id="UP000305401"/>
    </source>
</evidence>
<reference evidence="1" key="1">
    <citation type="submission" date="2019-04" db="EMBL/GenBank/DDBJ databases">
        <title>Microbes associate with the intestines of laboratory mice.</title>
        <authorList>
            <person name="Navarre W."/>
            <person name="Wong E."/>
            <person name="Huang K.C."/>
            <person name="Tropini C."/>
            <person name="Ng K."/>
            <person name="Yu B."/>
        </authorList>
    </citation>
    <scope>NUCLEOTIDE SEQUENCE</scope>
    <source>
        <strain evidence="1">NM86_A22</strain>
    </source>
</reference>
<name>A0AC61S6L0_9BACT</name>
<organism evidence="1 2">
    <name type="scientific">Muribaculum caecicola</name>
    <dbReference type="NCBI Taxonomy" id="3038144"/>
    <lineage>
        <taxon>Bacteria</taxon>
        <taxon>Pseudomonadati</taxon>
        <taxon>Bacteroidota</taxon>
        <taxon>Bacteroidia</taxon>
        <taxon>Bacteroidales</taxon>
        <taxon>Muribaculaceae</taxon>
        <taxon>Muribaculum</taxon>
    </lineage>
</organism>